<comment type="caution">
    <text evidence="1">The sequence shown here is derived from an EMBL/GenBank/DDBJ whole genome shotgun (WGS) entry which is preliminary data.</text>
</comment>
<evidence type="ECO:0000313" key="1">
    <source>
        <dbReference type="EMBL" id="GBN88402.1"/>
    </source>
</evidence>
<protein>
    <submittedName>
        <fullName evidence="1">Uncharacterized protein</fullName>
    </submittedName>
</protein>
<name>A0A4Y2SJL1_ARAVE</name>
<dbReference type="OrthoDB" id="6437323at2759"/>
<evidence type="ECO:0000313" key="2">
    <source>
        <dbReference type="Proteomes" id="UP000499080"/>
    </source>
</evidence>
<gene>
    <name evidence="1" type="ORF">AVEN_123626_1</name>
</gene>
<proteinExistence type="predicted"/>
<organism evidence="1 2">
    <name type="scientific">Araneus ventricosus</name>
    <name type="common">Orbweaver spider</name>
    <name type="synonym">Epeira ventricosa</name>
    <dbReference type="NCBI Taxonomy" id="182803"/>
    <lineage>
        <taxon>Eukaryota</taxon>
        <taxon>Metazoa</taxon>
        <taxon>Ecdysozoa</taxon>
        <taxon>Arthropoda</taxon>
        <taxon>Chelicerata</taxon>
        <taxon>Arachnida</taxon>
        <taxon>Araneae</taxon>
        <taxon>Araneomorphae</taxon>
        <taxon>Entelegynae</taxon>
        <taxon>Araneoidea</taxon>
        <taxon>Araneidae</taxon>
        <taxon>Araneus</taxon>
    </lineage>
</organism>
<reference evidence="1 2" key="1">
    <citation type="journal article" date="2019" name="Sci. Rep.">
        <title>Orb-weaving spider Araneus ventricosus genome elucidates the spidroin gene catalogue.</title>
        <authorList>
            <person name="Kono N."/>
            <person name="Nakamura H."/>
            <person name="Ohtoshi R."/>
            <person name="Moran D.A.P."/>
            <person name="Shinohara A."/>
            <person name="Yoshida Y."/>
            <person name="Fujiwara M."/>
            <person name="Mori M."/>
            <person name="Tomita M."/>
            <person name="Arakawa K."/>
        </authorList>
    </citation>
    <scope>NUCLEOTIDE SEQUENCE [LARGE SCALE GENOMIC DNA]</scope>
</reference>
<sequence>MKGIRGTFKVQGPVHHRIGSLRKEEPKFLQIYFVGDGTQRAEQRCKNVPQKRQDLQLQDMPNHHNCCVHSFKSASNKISPEFKVVILADKTPHGEGVSMRQQQMKWL</sequence>
<accession>A0A4Y2SJL1</accession>
<dbReference type="AlphaFoldDB" id="A0A4Y2SJL1"/>
<dbReference type="Proteomes" id="UP000499080">
    <property type="component" value="Unassembled WGS sequence"/>
</dbReference>
<dbReference type="EMBL" id="BGPR01022260">
    <property type="protein sequence ID" value="GBN88402.1"/>
    <property type="molecule type" value="Genomic_DNA"/>
</dbReference>
<keyword evidence="2" id="KW-1185">Reference proteome</keyword>